<organism evidence="1 2">
    <name type="scientific">Malus domestica</name>
    <name type="common">Apple</name>
    <name type="synonym">Pyrus malus</name>
    <dbReference type="NCBI Taxonomy" id="3750"/>
    <lineage>
        <taxon>Eukaryota</taxon>
        <taxon>Viridiplantae</taxon>
        <taxon>Streptophyta</taxon>
        <taxon>Embryophyta</taxon>
        <taxon>Tracheophyta</taxon>
        <taxon>Spermatophyta</taxon>
        <taxon>Magnoliopsida</taxon>
        <taxon>eudicotyledons</taxon>
        <taxon>Gunneridae</taxon>
        <taxon>Pentapetalae</taxon>
        <taxon>rosids</taxon>
        <taxon>fabids</taxon>
        <taxon>Rosales</taxon>
        <taxon>Rosaceae</taxon>
        <taxon>Amygdaloideae</taxon>
        <taxon>Maleae</taxon>
        <taxon>Malus</taxon>
    </lineage>
</organism>
<name>A0A498HCC7_MALDO</name>
<accession>A0A498HCC7</accession>
<evidence type="ECO:0000313" key="1">
    <source>
        <dbReference type="EMBL" id="RXH67502.1"/>
    </source>
</evidence>
<proteinExistence type="predicted"/>
<sequence length="121" mass="13384">MGEWPSVLPCVSTKSMAFESQSLKKETKYSGGGVCGDVFSMAILPKEVELEKEAAHPKFELRLQLPDLSQPLRDLSKKREVGEFLSGALAGAMTKAVLAPLETIRSYPVHKAPALRRVWER</sequence>
<dbReference type="Proteomes" id="UP000290289">
    <property type="component" value="Chromosome 17"/>
</dbReference>
<keyword evidence="2" id="KW-1185">Reference proteome</keyword>
<comment type="caution">
    <text evidence="1">The sequence shown here is derived from an EMBL/GenBank/DDBJ whole genome shotgun (WGS) entry which is preliminary data.</text>
</comment>
<dbReference type="EMBL" id="RDQH01000343">
    <property type="protein sequence ID" value="RXH67502.1"/>
    <property type="molecule type" value="Genomic_DNA"/>
</dbReference>
<evidence type="ECO:0000313" key="2">
    <source>
        <dbReference type="Proteomes" id="UP000290289"/>
    </source>
</evidence>
<gene>
    <name evidence="1" type="ORF">DVH24_027649</name>
</gene>
<protein>
    <submittedName>
        <fullName evidence="1">Uncharacterized protein</fullName>
    </submittedName>
</protein>
<dbReference type="AlphaFoldDB" id="A0A498HCC7"/>
<dbReference type="STRING" id="3750.A0A498HCC7"/>
<reference evidence="1 2" key="1">
    <citation type="submission" date="2018-10" db="EMBL/GenBank/DDBJ databases">
        <title>A high-quality apple genome assembly.</title>
        <authorList>
            <person name="Hu J."/>
        </authorList>
    </citation>
    <scope>NUCLEOTIDE SEQUENCE [LARGE SCALE GENOMIC DNA]</scope>
    <source>
        <strain evidence="2">cv. HFTH1</strain>
        <tissue evidence="1">Young leaf</tissue>
    </source>
</reference>